<dbReference type="Pfam" id="PF00496">
    <property type="entry name" value="SBP_bac_5"/>
    <property type="match status" value="1"/>
</dbReference>
<dbReference type="Gene3D" id="3.40.190.10">
    <property type="entry name" value="Periplasmic binding protein-like II"/>
    <property type="match status" value="1"/>
</dbReference>
<dbReference type="GO" id="GO:1904680">
    <property type="term" value="F:peptide transmembrane transporter activity"/>
    <property type="evidence" value="ECO:0007669"/>
    <property type="project" value="TreeGrafter"/>
</dbReference>
<feature type="chain" id="PRO_5010205063" evidence="4">
    <location>
        <begin position="20"/>
        <end position="129"/>
    </location>
</feature>
<dbReference type="Proteomes" id="UP000183404">
    <property type="component" value="Unassembled WGS sequence"/>
</dbReference>
<evidence type="ECO:0000313" key="7">
    <source>
        <dbReference type="Proteomes" id="UP000183404"/>
    </source>
</evidence>
<dbReference type="InterPro" id="IPR039424">
    <property type="entry name" value="SBP_5"/>
</dbReference>
<organism evidence="6 7">
    <name type="scientific">Thermoanaerobacter thermohydrosulfuricus</name>
    <name type="common">Clostridium thermohydrosulfuricum</name>
    <dbReference type="NCBI Taxonomy" id="1516"/>
    <lineage>
        <taxon>Bacteria</taxon>
        <taxon>Bacillati</taxon>
        <taxon>Bacillota</taxon>
        <taxon>Clostridia</taxon>
        <taxon>Thermoanaerobacterales</taxon>
        <taxon>Thermoanaerobacteraceae</taxon>
        <taxon>Thermoanaerobacter</taxon>
    </lineage>
</organism>
<accession>A0A1G7LJ13</accession>
<evidence type="ECO:0000313" key="6">
    <source>
        <dbReference type="EMBL" id="SDF49376.1"/>
    </source>
</evidence>
<dbReference type="AlphaFoldDB" id="A0A1G7LJ13"/>
<evidence type="ECO:0000256" key="4">
    <source>
        <dbReference type="SAM" id="SignalP"/>
    </source>
</evidence>
<reference evidence="6 7" key="1">
    <citation type="submission" date="2016-10" db="EMBL/GenBank/DDBJ databases">
        <authorList>
            <person name="de Groot N.N."/>
        </authorList>
    </citation>
    <scope>NUCLEOTIDE SEQUENCE [LARGE SCALE GENOMIC DNA]</scope>
    <source>
        <strain evidence="6 7">DSM 569</strain>
    </source>
</reference>
<name>A0A1G7LJ13_THETY</name>
<gene>
    <name evidence="6" type="ORF">SAMN04244560_00823</name>
</gene>
<dbReference type="PANTHER" id="PTHR30290:SF9">
    <property type="entry name" value="OLIGOPEPTIDE-BINDING PROTEIN APPA"/>
    <property type="match status" value="1"/>
</dbReference>
<dbReference type="PROSITE" id="PS51257">
    <property type="entry name" value="PROKAR_LIPOPROTEIN"/>
    <property type="match status" value="1"/>
</dbReference>
<feature type="signal peptide" evidence="4">
    <location>
        <begin position="1"/>
        <end position="19"/>
    </location>
</feature>
<evidence type="ECO:0000256" key="1">
    <source>
        <dbReference type="ARBA" id="ARBA00005695"/>
    </source>
</evidence>
<keyword evidence="2" id="KW-0813">Transport</keyword>
<feature type="domain" description="Solute-binding protein family 5" evidence="5">
    <location>
        <begin position="88"/>
        <end position="126"/>
    </location>
</feature>
<dbReference type="SUPFAM" id="SSF53850">
    <property type="entry name" value="Periplasmic binding protein-like II"/>
    <property type="match status" value="1"/>
</dbReference>
<evidence type="ECO:0000256" key="2">
    <source>
        <dbReference type="ARBA" id="ARBA00022448"/>
    </source>
</evidence>
<dbReference type="InterPro" id="IPR000914">
    <property type="entry name" value="SBP_5_dom"/>
</dbReference>
<sequence>MRKFIILSFILMFIFTGCKTTPQNMVNLPQASEDKTKIEEEKPVEGGTLRVNITSFDTLNPFLNDNERVRQMLNLSLEGLVTLDKTLKPIPQLAENWQINGLNIKFYLKKNVKWQDGVSFTANDVKSDC</sequence>
<dbReference type="PANTHER" id="PTHR30290">
    <property type="entry name" value="PERIPLASMIC BINDING COMPONENT OF ABC TRANSPORTER"/>
    <property type="match status" value="1"/>
</dbReference>
<comment type="similarity">
    <text evidence="1">Belongs to the bacterial solute-binding protein 5 family.</text>
</comment>
<protein>
    <submittedName>
        <fullName evidence="6">Extracellular solute-binding protein, family 5 Middle</fullName>
    </submittedName>
</protein>
<proteinExistence type="inferred from homology"/>
<keyword evidence="3 4" id="KW-0732">Signal</keyword>
<evidence type="ECO:0000256" key="3">
    <source>
        <dbReference type="ARBA" id="ARBA00022729"/>
    </source>
</evidence>
<dbReference type="GO" id="GO:0015833">
    <property type="term" value="P:peptide transport"/>
    <property type="evidence" value="ECO:0007669"/>
    <property type="project" value="TreeGrafter"/>
</dbReference>
<dbReference type="EMBL" id="FNBS01000014">
    <property type="protein sequence ID" value="SDF49376.1"/>
    <property type="molecule type" value="Genomic_DNA"/>
</dbReference>
<evidence type="ECO:0000259" key="5">
    <source>
        <dbReference type="Pfam" id="PF00496"/>
    </source>
</evidence>